<dbReference type="SUPFAM" id="SSF69318">
    <property type="entry name" value="Integrin alpha N-terminal domain"/>
    <property type="match status" value="1"/>
</dbReference>
<dbReference type="AlphaFoldDB" id="A0A517VVM5"/>
<dbReference type="PANTHER" id="PTHR16026">
    <property type="entry name" value="CARTILAGE ACIDIC PROTEIN 1"/>
    <property type="match status" value="1"/>
</dbReference>
<reference evidence="3 4" key="1">
    <citation type="submission" date="2019-03" db="EMBL/GenBank/DDBJ databases">
        <title>Deep-cultivation of Planctomycetes and their phenomic and genomic characterization uncovers novel biology.</title>
        <authorList>
            <person name="Wiegand S."/>
            <person name="Jogler M."/>
            <person name="Boedeker C."/>
            <person name="Pinto D."/>
            <person name="Vollmers J."/>
            <person name="Rivas-Marin E."/>
            <person name="Kohn T."/>
            <person name="Peeters S.H."/>
            <person name="Heuer A."/>
            <person name="Rast P."/>
            <person name="Oberbeckmann S."/>
            <person name="Bunk B."/>
            <person name="Jeske O."/>
            <person name="Meyerdierks A."/>
            <person name="Storesund J.E."/>
            <person name="Kallscheuer N."/>
            <person name="Luecker S."/>
            <person name="Lage O.M."/>
            <person name="Pohl T."/>
            <person name="Merkel B.J."/>
            <person name="Hornburger P."/>
            <person name="Mueller R.-W."/>
            <person name="Bruemmer F."/>
            <person name="Labrenz M."/>
            <person name="Spormann A.M."/>
            <person name="Op den Camp H."/>
            <person name="Overmann J."/>
            <person name="Amann R."/>
            <person name="Jetten M.S.M."/>
            <person name="Mascher T."/>
            <person name="Medema M.H."/>
            <person name="Devos D.P."/>
            <person name="Kaster A.-K."/>
            <person name="Ovreas L."/>
            <person name="Rohde M."/>
            <person name="Galperin M.Y."/>
            <person name="Jogler C."/>
        </authorList>
    </citation>
    <scope>NUCLEOTIDE SEQUENCE [LARGE SCALE GENOMIC DNA]</scope>
    <source>
        <strain evidence="3 4">V144</strain>
    </source>
</reference>
<dbReference type="KEGG" id="gaw:V144x_25260"/>
<dbReference type="Pfam" id="PF13517">
    <property type="entry name" value="FG-GAP_3"/>
    <property type="match status" value="3"/>
</dbReference>
<keyword evidence="1" id="KW-0732">Signal</keyword>
<dbReference type="EMBL" id="CP037920">
    <property type="protein sequence ID" value="QDT97055.1"/>
    <property type="molecule type" value="Genomic_DNA"/>
</dbReference>
<dbReference type="Gene3D" id="2.130.10.130">
    <property type="entry name" value="Integrin alpha, N-terminal"/>
    <property type="match status" value="3"/>
</dbReference>
<sequence length="589" mass="65504">MINFHSNSFSGCPCLRSWILVLCLGSVFVIDQRACVRAEEQHSVVKFQDITKNAQLQFQHQSPATTKRHLHLTMGSGVGWLDYDNDDLPDLYCGQGEEWRRSKKKKSDDSAIGLSNRLFRNQGKSRFQDVTTFAGLISIDYSMGIAVGDYNHDGFEDLYVSQFGRNLLYQNNGDGTFSNVSQVARVDDPGYGASCTWADLNGDGLLDLYVVNYLKIDRENYPLCSRKVDGSRVYFICHPRYVRGQYDVIYRNLGNGSFLNVSKKAGLHNEPARQGLGVFAADFDRDGDMDVYVANDSVANQLWVNNGHGVFTDQALVAGVAFNRAGDREAGMGIAGADYNNDGQLDLYVTNYYGETNTLYRNEGALFFLDVTDETGLATPSRMRLGFGASFLDLNNDGWEDLFVTNGHVHDRLAQLGRNEPYEQEPQVLLNQAGQWFRNVSQHAGPFFQKQQVGRGSAVADFNRDGLPDVAVSHLNGKLVLLENRSVTPNQSIGLQLIGTSSNRSAIGAIIELRVTSENLTRYCRGSSSYLSADERWVFLGVGKNQGPVTVKVTWPEGKTEIWSGLRPGRRYTLIEGASDSQDLSQIQR</sequence>
<evidence type="ECO:0000313" key="4">
    <source>
        <dbReference type="Proteomes" id="UP000318704"/>
    </source>
</evidence>
<dbReference type="PANTHER" id="PTHR16026:SF0">
    <property type="entry name" value="CARTILAGE ACIDIC PROTEIN 1"/>
    <property type="match status" value="1"/>
</dbReference>
<dbReference type="InterPro" id="IPR013517">
    <property type="entry name" value="FG-GAP"/>
</dbReference>
<dbReference type="Pfam" id="PF07593">
    <property type="entry name" value="UnbV_ASPIC"/>
    <property type="match status" value="1"/>
</dbReference>
<feature type="domain" description="ASPIC/UnbV" evidence="2">
    <location>
        <begin position="506"/>
        <end position="573"/>
    </location>
</feature>
<dbReference type="InterPro" id="IPR011519">
    <property type="entry name" value="UnbV_ASPIC"/>
</dbReference>
<evidence type="ECO:0000313" key="3">
    <source>
        <dbReference type="EMBL" id="QDT97055.1"/>
    </source>
</evidence>
<evidence type="ECO:0000259" key="2">
    <source>
        <dbReference type="Pfam" id="PF07593"/>
    </source>
</evidence>
<dbReference type="InterPro" id="IPR027039">
    <property type="entry name" value="Crtac1"/>
</dbReference>
<dbReference type="InterPro" id="IPR028994">
    <property type="entry name" value="Integrin_alpha_N"/>
</dbReference>
<dbReference type="Proteomes" id="UP000318704">
    <property type="component" value="Chromosome"/>
</dbReference>
<protein>
    <submittedName>
        <fullName evidence="3">FG-GAP repeat protein</fullName>
    </submittedName>
</protein>
<name>A0A517VVM5_9PLAN</name>
<proteinExistence type="predicted"/>
<evidence type="ECO:0000256" key="1">
    <source>
        <dbReference type="ARBA" id="ARBA00022729"/>
    </source>
</evidence>
<organism evidence="3 4">
    <name type="scientific">Gimesia aquarii</name>
    <dbReference type="NCBI Taxonomy" id="2527964"/>
    <lineage>
        <taxon>Bacteria</taxon>
        <taxon>Pseudomonadati</taxon>
        <taxon>Planctomycetota</taxon>
        <taxon>Planctomycetia</taxon>
        <taxon>Planctomycetales</taxon>
        <taxon>Planctomycetaceae</taxon>
        <taxon>Gimesia</taxon>
    </lineage>
</organism>
<accession>A0A517VVM5</accession>
<gene>
    <name evidence="3" type="ORF">V144x_25260</name>
</gene>